<dbReference type="EMBL" id="JAAGYU010001678">
    <property type="protein sequence ID" value="NEL80546.1"/>
    <property type="molecule type" value="Genomic_DNA"/>
</dbReference>
<dbReference type="PANTHER" id="PTHR47019:SF1">
    <property type="entry name" value="LIPID II FLIPPASE MURJ"/>
    <property type="match status" value="1"/>
</dbReference>
<comment type="subcellular location">
    <subcellularLocation>
        <location evidence="1">Cell membrane</location>
        <topology evidence="1">Multi-pass membrane protein</topology>
    </subcellularLocation>
</comment>
<dbReference type="GO" id="GO:0008360">
    <property type="term" value="P:regulation of cell shape"/>
    <property type="evidence" value="ECO:0007669"/>
    <property type="project" value="UniProtKB-KW"/>
</dbReference>
<gene>
    <name evidence="11" type="ORF">G3W61_30350</name>
</gene>
<feature type="transmembrane region" description="Helical" evidence="10">
    <location>
        <begin position="17"/>
        <end position="39"/>
    </location>
</feature>
<protein>
    <submittedName>
        <fullName evidence="11">Murein biosynthesis integral membrane protein MurJ</fullName>
    </submittedName>
</protein>
<name>A0A7X5N302_XANPE</name>
<evidence type="ECO:0000256" key="5">
    <source>
        <dbReference type="ARBA" id="ARBA00022984"/>
    </source>
</evidence>
<evidence type="ECO:0000256" key="3">
    <source>
        <dbReference type="ARBA" id="ARBA00022692"/>
    </source>
</evidence>
<feature type="non-terminal residue" evidence="11">
    <location>
        <position position="110"/>
    </location>
</feature>
<comment type="function">
    <text evidence="8">Involved in peptidoglycan biosynthesis. Transports lipid-linked peptidoglycan precursors from the inner to the outer leaflet of the cytoplasmic membrane.</text>
</comment>
<feature type="non-terminal residue" evidence="11">
    <location>
        <position position="1"/>
    </location>
</feature>
<evidence type="ECO:0000256" key="4">
    <source>
        <dbReference type="ARBA" id="ARBA00022960"/>
    </source>
</evidence>
<evidence type="ECO:0000256" key="9">
    <source>
        <dbReference type="ARBA" id="ARBA00061532"/>
    </source>
</evidence>
<evidence type="ECO:0000256" key="10">
    <source>
        <dbReference type="SAM" id="Phobius"/>
    </source>
</evidence>
<dbReference type="Proteomes" id="UP000471082">
    <property type="component" value="Unassembled WGS sequence"/>
</dbReference>
<evidence type="ECO:0000313" key="11">
    <source>
        <dbReference type="EMBL" id="NEL80546.1"/>
    </source>
</evidence>
<dbReference type="InterPro" id="IPR051050">
    <property type="entry name" value="Lipid_II_flippase_MurJ/MviN"/>
</dbReference>
<evidence type="ECO:0000256" key="7">
    <source>
        <dbReference type="ARBA" id="ARBA00023136"/>
    </source>
</evidence>
<comment type="caution">
    <text evidence="11">The sequence shown here is derived from an EMBL/GenBank/DDBJ whole genome shotgun (WGS) entry which is preliminary data.</text>
</comment>
<evidence type="ECO:0000256" key="2">
    <source>
        <dbReference type="ARBA" id="ARBA00022475"/>
    </source>
</evidence>
<dbReference type="Pfam" id="PF03023">
    <property type="entry name" value="MurJ"/>
    <property type="match status" value="1"/>
</dbReference>
<dbReference type="GO" id="GO:0034204">
    <property type="term" value="P:lipid translocation"/>
    <property type="evidence" value="ECO:0007669"/>
    <property type="project" value="TreeGrafter"/>
</dbReference>
<dbReference type="AlphaFoldDB" id="A0A7X5N302"/>
<keyword evidence="3 10" id="KW-0812">Transmembrane</keyword>
<accession>A0A7X5N302</accession>
<keyword evidence="6 10" id="KW-1133">Transmembrane helix</keyword>
<dbReference type="GO" id="GO:0009252">
    <property type="term" value="P:peptidoglycan biosynthetic process"/>
    <property type="evidence" value="ECO:0007669"/>
    <property type="project" value="UniProtKB-KW"/>
</dbReference>
<dbReference type="GO" id="GO:0005886">
    <property type="term" value="C:plasma membrane"/>
    <property type="evidence" value="ECO:0007669"/>
    <property type="project" value="UniProtKB-SubCell"/>
</dbReference>
<dbReference type="GO" id="GO:0015648">
    <property type="term" value="F:lipid-linked peptidoglycan transporter activity"/>
    <property type="evidence" value="ECO:0007669"/>
    <property type="project" value="TreeGrafter"/>
</dbReference>
<dbReference type="InterPro" id="IPR004268">
    <property type="entry name" value="MurJ"/>
</dbReference>
<keyword evidence="4" id="KW-0133">Cell shape</keyword>
<organism evidence="11 12">
    <name type="scientific">Xanthomonas perforans</name>
    <dbReference type="NCBI Taxonomy" id="442694"/>
    <lineage>
        <taxon>Bacteria</taxon>
        <taxon>Pseudomonadati</taxon>
        <taxon>Pseudomonadota</taxon>
        <taxon>Gammaproteobacteria</taxon>
        <taxon>Lysobacterales</taxon>
        <taxon>Lysobacteraceae</taxon>
        <taxon>Xanthomonas</taxon>
    </lineage>
</organism>
<sequence>CMIAGALWLAPRLDVPILALGWAVLVAGALQLLFQLPALKGIDLLTLPRWGWTHPDVRKVLTLMIPTLFGSSIAQINLMLDTVIAARLADGSQSWLSLADRFLELPLGVF</sequence>
<proteinExistence type="inferred from homology"/>
<dbReference type="PANTHER" id="PTHR47019">
    <property type="entry name" value="LIPID II FLIPPASE MURJ"/>
    <property type="match status" value="1"/>
</dbReference>
<evidence type="ECO:0000313" key="12">
    <source>
        <dbReference type="Proteomes" id="UP000471082"/>
    </source>
</evidence>
<keyword evidence="7 10" id="KW-0472">Membrane</keyword>
<evidence type="ECO:0000256" key="1">
    <source>
        <dbReference type="ARBA" id="ARBA00004651"/>
    </source>
</evidence>
<evidence type="ECO:0000256" key="8">
    <source>
        <dbReference type="ARBA" id="ARBA00060041"/>
    </source>
</evidence>
<reference evidence="11 12" key="1">
    <citation type="submission" date="2019-11" db="EMBL/GenBank/DDBJ databases">
        <title>Genome-resolved metagenomics to study the prevalence of co-infection and intraspecific heterogeneity among plant pathogen metapopulations.</title>
        <authorList>
            <person name="Newberry E."/>
            <person name="Bhandari R."/>
            <person name="Kemble J."/>
            <person name="Sikora E."/>
            <person name="Potnis N."/>
        </authorList>
    </citation>
    <scope>NUCLEOTIDE SEQUENCE [LARGE SCALE GENOMIC DNA]</scope>
    <source>
        <strain evidence="11">Xp_Tom_Tuscaloosa_18b</strain>
    </source>
</reference>
<evidence type="ECO:0000256" key="6">
    <source>
        <dbReference type="ARBA" id="ARBA00022989"/>
    </source>
</evidence>
<comment type="similarity">
    <text evidence="9">Belongs to the MurJ/MviN family.</text>
</comment>
<keyword evidence="5" id="KW-0573">Peptidoglycan synthesis</keyword>
<keyword evidence="2" id="KW-1003">Cell membrane</keyword>